<dbReference type="AlphaFoldDB" id="A0A1I1VSQ1"/>
<sequence>MTEQVPATELNNRMSRFREMMNRQNPEWEMAVIFSKINLLYFTGSMPEGMLIIERDGDAILWVRRSYERTHEESLFSDIRAMSSYRDAAASYSRLPGKVYLETEFVPLAVYHRFRKYFPFEEYRPLDGQVAATRAVKSLWELNHMKQAGEIHRRVLEEMVPQILREGMSEADLAAEVYALMVKEGHQGTARFGMLDTEIVVAQLGFGDSSLYPTNFDGPGGNRGLNAAVPSLGSRERKLKRGDLVFLDMAIGVNGYHSDKTMTYMFGEALPDEVIRIHQQCVEIQNRVAQMLKPGNVPETIYDTIMDELSPDFLENFMGFGNRRVKFLGHGIGLTVDELPVLARKFREPLVENMVFAVEPKKGIPGVGMVGIENTFVVTPDGGQSITGNSPGLRLVE</sequence>
<protein>
    <submittedName>
        <fullName evidence="3">Xaa-Pro aminopeptidase</fullName>
    </submittedName>
</protein>
<dbReference type="InterPro" id="IPR000587">
    <property type="entry name" value="Creatinase_N"/>
</dbReference>
<dbReference type="InterPro" id="IPR000994">
    <property type="entry name" value="Pept_M24"/>
</dbReference>
<gene>
    <name evidence="3" type="ORF">SAMN05444380_10352</name>
</gene>
<reference evidence="3 4" key="1">
    <citation type="submission" date="2016-10" db="EMBL/GenBank/DDBJ databases">
        <authorList>
            <person name="de Groot N.N."/>
        </authorList>
    </citation>
    <scope>NUCLEOTIDE SEQUENCE [LARGE SCALE GENOMIC DNA]</scope>
    <source>
        <strain evidence="3 4">DSM 19012</strain>
    </source>
</reference>
<name>A0A1I1VSQ1_9BACT</name>
<dbReference type="PANTHER" id="PTHR46112:SF2">
    <property type="entry name" value="XAA-PRO AMINOPEPTIDASE P-RELATED"/>
    <property type="match status" value="1"/>
</dbReference>
<dbReference type="InParanoid" id="A0A1I1VSQ1"/>
<organism evidence="3 4">
    <name type="scientific">Thermophagus xiamenensis</name>
    <dbReference type="NCBI Taxonomy" id="385682"/>
    <lineage>
        <taxon>Bacteria</taxon>
        <taxon>Pseudomonadati</taxon>
        <taxon>Bacteroidota</taxon>
        <taxon>Bacteroidia</taxon>
        <taxon>Marinilabiliales</taxon>
        <taxon>Marinilabiliaceae</taxon>
        <taxon>Thermophagus</taxon>
    </lineage>
</organism>
<dbReference type="PANTHER" id="PTHR46112">
    <property type="entry name" value="AMINOPEPTIDASE"/>
    <property type="match status" value="1"/>
</dbReference>
<dbReference type="GO" id="GO:0004177">
    <property type="term" value="F:aminopeptidase activity"/>
    <property type="evidence" value="ECO:0007669"/>
    <property type="project" value="UniProtKB-KW"/>
</dbReference>
<dbReference type="Pfam" id="PF00557">
    <property type="entry name" value="Peptidase_M24"/>
    <property type="match status" value="1"/>
</dbReference>
<dbReference type="InterPro" id="IPR036005">
    <property type="entry name" value="Creatinase/aminopeptidase-like"/>
</dbReference>
<evidence type="ECO:0000259" key="1">
    <source>
        <dbReference type="Pfam" id="PF00557"/>
    </source>
</evidence>
<evidence type="ECO:0000259" key="2">
    <source>
        <dbReference type="Pfam" id="PF01321"/>
    </source>
</evidence>
<dbReference type="Proteomes" id="UP000181976">
    <property type="component" value="Unassembled WGS sequence"/>
</dbReference>
<keyword evidence="4" id="KW-1185">Reference proteome</keyword>
<dbReference type="Gene3D" id="3.40.350.10">
    <property type="entry name" value="Creatinase/prolidase N-terminal domain"/>
    <property type="match status" value="1"/>
</dbReference>
<dbReference type="Gene3D" id="3.90.230.10">
    <property type="entry name" value="Creatinase/methionine aminopeptidase superfamily"/>
    <property type="match status" value="1"/>
</dbReference>
<dbReference type="OrthoDB" id="9806388at2"/>
<dbReference type="InterPro" id="IPR050659">
    <property type="entry name" value="Peptidase_M24B"/>
</dbReference>
<dbReference type="SUPFAM" id="SSF53092">
    <property type="entry name" value="Creatinase/prolidase N-terminal domain"/>
    <property type="match status" value="1"/>
</dbReference>
<dbReference type="Pfam" id="PF01321">
    <property type="entry name" value="Creatinase_N"/>
    <property type="match status" value="1"/>
</dbReference>
<proteinExistence type="predicted"/>
<evidence type="ECO:0000313" key="4">
    <source>
        <dbReference type="Proteomes" id="UP000181976"/>
    </source>
</evidence>
<dbReference type="InterPro" id="IPR029149">
    <property type="entry name" value="Creatin/AminoP/Spt16_N"/>
</dbReference>
<accession>A0A1I1VSQ1</accession>
<keyword evidence="3" id="KW-0031">Aminopeptidase</keyword>
<dbReference type="RefSeq" id="WP_010526803.1">
    <property type="nucleotide sequence ID" value="NZ_AFSL01000019.1"/>
</dbReference>
<feature type="domain" description="Peptidase M24" evidence="1">
    <location>
        <begin position="144"/>
        <end position="379"/>
    </location>
</feature>
<evidence type="ECO:0000313" key="3">
    <source>
        <dbReference type="EMBL" id="SFD86067.1"/>
    </source>
</evidence>
<keyword evidence="3" id="KW-0378">Hydrolase</keyword>
<dbReference type="eggNOG" id="COG0006">
    <property type="taxonomic scope" value="Bacteria"/>
</dbReference>
<dbReference type="STRING" id="385682.SAMN05444380_10352"/>
<keyword evidence="3" id="KW-0645">Protease</keyword>
<dbReference type="SUPFAM" id="SSF55920">
    <property type="entry name" value="Creatinase/aminopeptidase"/>
    <property type="match status" value="1"/>
</dbReference>
<dbReference type="EMBL" id="FONA01000003">
    <property type="protein sequence ID" value="SFD86067.1"/>
    <property type="molecule type" value="Genomic_DNA"/>
</dbReference>
<dbReference type="CDD" id="cd01066">
    <property type="entry name" value="APP_MetAP"/>
    <property type="match status" value="1"/>
</dbReference>
<feature type="domain" description="Creatinase N-terminal" evidence="2">
    <location>
        <begin position="13"/>
        <end position="136"/>
    </location>
</feature>